<feature type="domain" description="PD-(D/E)XK endonuclease-like" evidence="1">
    <location>
        <begin position="217"/>
        <end position="379"/>
    </location>
</feature>
<gene>
    <name evidence="2" type="ORF">PGLA2088_LOCUS19123</name>
</gene>
<dbReference type="EMBL" id="CAJNNW010024920">
    <property type="protein sequence ID" value="CAE8674816.1"/>
    <property type="molecule type" value="Genomic_DNA"/>
</dbReference>
<accession>A0A813JGX2</accession>
<dbReference type="AlphaFoldDB" id="A0A813JGX2"/>
<sequence length="401" mass="45367">ESNGIFETQATKTRWTANSTGSATLYRYTGSVEAYKFFTDVPDAPEPTLLKDLHPHDRDKNIVFVKESHTYYVNGTPTLGSVTGLIHRFAQEFDADSIIAKMMKGSRWPRPGYLHDTVPIHVITALKSSHQTTMLADAFLHPICDEEEMCRLAQRLLATCPEYRGLIFHLDLSPAEIKQKWDDHRISAANCGTWTHLAFEFHLNRCCLLEESVELRMFIKYLSTLDGLSAYRTEWTIYGEDGHLAGSIDFVARTSSGDIVLFDWKRSKSLRSKHSNQFQTMLGPLQHLPDCGGWHDRIQLNCYNLLLEKYYGCNVTAMYVACTHPDNSDKAFVDEVPNLYHETLAVMQDQASRAKERAFLEDPAGGTHISEACRFTNVCLVYALQSLGFPVPLVRSGPFQA</sequence>
<dbReference type="Pfam" id="PF12705">
    <property type="entry name" value="PDDEXK_1"/>
    <property type="match status" value="1"/>
</dbReference>
<evidence type="ECO:0000313" key="2">
    <source>
        <dbReference type="EMBL" id="CAE8674816.1"/>
    </source>
</evidence>
<comment type="caution">
    <text evidence="2">The sequence shown here is derived from an EMBL/GenBank/DDBJ whole genome shotgun (WGS) entry which is preliminary data.</text>
</comment>
<evidence type="ECO:0000313" key="3">
    <source>
        <dbReference type="Proteomes" id="UP000626109"/>
    </source>
</evidence>
<dbReference type="InterPro" id="IPR038726">
    <property type="entry name" value="PDDEXK_AddAB-type"/>
</dbReference>
<dbReference type="InterPro" id="IPR011604">
    <property type="entry name" value="PDDEXK-like_dom_sf"/>
</dbReference>
<proteinExistence type="predicted"/>
<reference evidence="2" key="1">
    <citation type="submission" date="2021-02" db="EMBL/GenBank/DDBJ databases">
        <authorList>
            <person name="Dougan E. K."/>
            <person name="Rhodes N."/>
            <person name="Thang M."/>
            <person name="Chan C."/>
        </authorList>
    </citation>
    <scope>NUCLEOTIDE SEQUENCE</scope>
</reference>
<name>A0A813JGX2_POLGL</name>
<dbReference type="Gene3D" id="3.90.320.10">
    <property type="match status" value="1"/>
</dbReference>
<feature type="non-terminal residue" evidence="2">
    <location>
        <position position="401"/>
    </location>
</feature>
<organism evidence="2 3">
    <name type="scientific">Polarella glacialis</name>
    <name type="common">Dinoflagellate</name>
    <dbReference type="NCBI Taxonomy" id="89957"/>
    <lineage>
        <taxon>Eukaryota</taxon>
        <taxon>Sar</taxon>
        <taxon>Alveolata</taxon>
        <taxon>Dinophyceae</taxon>
        <taxon>Suessiales</taxon>
        <taxon>Suessiaceae</taxon>
        <taxon>Polarella</taxon>
    </lineage>
</organism>
<dbReference type="Proteomes" id="UP000626109">
    <property type="component" value="Unassembled WGS sequence"/>
</dbReference>
<evidence type="ECO:0000259" key="1">
    <source>
        <dbReference type="Pfam" id="PF12705"/>
    </source>
</evidence>
<protein>
    <recommendedName>
        <fullName evidence="1">PD-(D/E)XK endonuclease-like domain-containing protein</fullName>
    </recommendedName>
</protein>